<proteinExistence type="predicted"/>
<name>A0A426X9M9_ENSVE</name>
<sequence>MAFVAHPFTLDGKVYKLKASLGIYQTAHPDGMIVPVIYSGTGADSSLTDLGFSLGVGVSSTGPTGPLPLAARDADLSASWRSLCRVESLLFFLWPTESPARRLLGTSGTPLASSSNGFLVASSTGISYTSDSERDSTRGASVGAVAGVEETIPKRPPPTLELPHIKLILTISTKSTMSWKIK</sequence>
<protein>
    <submittedName>
        <fullName evidence="1">Uncharacterized protein</fullName>
    </submittedName>
</protein>
<dbReference type="EMBL" id="AMZH03023999">
    <property type="protein sequence ID" value="RRT36148.1"/>
    <property type="molecule type" value="Genomic_DNA"/>
</dbReference>
<accession>A0A426X9M9</accession>
<dbReference type="Proteomes" id="UP000287651">
    <property type="component" value="Unassembled WGS sequence"/>
</dbReference>
<reference evidence="1 2" key="1">
    <citation type="journal article" date="2014" name="Agronomy (Basel)">
        <title>A Draft Genome Sequence for Ensete ventricosum, the Drought-Tolerant Tree Against Hunger.</title>
        <authorList>
            <person name="Harrison J."/>
            <person name="Moore K.A."/>
            <person name="Paszkiewicz K."/>
            <person name="Jones T."/>
            <person name="Grant M."/>
            <person name="Ambacheew D."/>
            <person name="Muzemil S."/>
            <person name="Studholme D.J."/>
        </authorList>
    </citation>
    <scope>NUCLEOTIDE SEQUENCE [LARGE SCALE GENOMIC DNA]</scope>
</reference>
<organism evidence="1 2">
    <name type="scientific">Ensete ventricosum</name>
    <name type="common">Abyssinian banana</name>
    <name type="synonym">Musa ensete</name>
    <dbReference type="NCBI Taxonomy" id="4639"/>
    <lineage>
        <taxon>Eukaryota</taxon>
        <taxon>Viridiplantae</taxon>
        <taxon>Streptophyta</taxon>
        <taxon>Embryophyta</taxon>
        <taxon>Tracheophyta</taxon>
        <taxon>Spermatophyta</taxon>
        <taxon>Magnoliopsida</taxon>
        <taxon>Liliopsida</taxon>
        <taxon>Zingiberales</taxon>
        <taxon>Musaceae</taxon>
        <taxon>Ensete</taxon>
    </lineage>
</organism>
<gene>
    <name evidence="1" type="ORF">B296_00045893</name>
</gene>
<dbReference type="AlphaFoldDB" id="A0A426X9M9"/>
<comment type="caution">
    <text evidence="1">The sequence shown here is derived from an EMBL/GenBank/DDBJ whole genome shotgun (WGS) entry which is preliminary data.</text>
</comment>
<evidence type="ECO:0000313" key="1">
    <source>
        <dbReference type="EMBL" id="RRT36148.1"/>
    </source>
</evidence>
<evidence type="ECO:0000313" key="2">
    <source>
        <dbReference type="Proteomes" id="UP000287651"/>
    </source>
</evidence>